<feature type="binding site" evidence="9">
    <location>
        <position position="74"/>
    </location>
    <ligand>
        <name>Mg(2+)</name>
        <dbReference type="ChEBI" id="CHEBI:18420"/>
    </ligand>
</feature>
<dbReference type="InterPro" id="IPR013785">
    <property type="entry name" value="Aldolase_TIM"/>
</dbReference>
<feature type="domain" description="Thiamine phosphate synthase/TenI" evidence="12">
    <location>
        <begin position="14"/>
        <end position="190"/>
    </location>
</feature>
<feature type="binding site" evidence="9">
    <location>
        <position position="167"/>
    </location>
    <ligand>
        <name>2-[(2R,5Z)-2-carboxy-4-methylthiazol-5(2H)-ylidene]ethyl phosphate</name>
        <dbReference type="ChEBI" id="CHEBI:62899"/>
    </ligand>
</feature>
<evidence type="ECO:0000256" key="5">
    <source>
        <dbReference type="ARBA" id="ARBA00022977"/>
    </source>
</evidence>
<feature type="binding site" evidence="9">
    <location>
        <begin position="187"/>
        <end position="188"/>
    </location>
    <ligand>
        <name>2-[(2R,5Z)-2-carboxy-4-methylthiazol-5(2H)-ylidene]ethyl phosphate</name>
        <dbReference type="ChEBI" id="CHEBI:62899"/>
    </ligand>
</feature>
<dbReference type="AlphaFoldDB" id="A0A4R3YHS4"/>
<evidence type="ECO:0000256" key="8">
    <source>
        <dbReference type="ARBA" id="ARBA00047883"/>
    </source>
</evidence>
<dbReference type="CDD" id="cd00564">
    <property type="entry name" value="TMP_TenI"/>
    <property type="match status" value="1"/>
</dbReference>
<dbReference type="PANTHER" id="PTHR20857">
    <property type="entry name" value="THIAMINE-PHOSPHATE PYROPHOSPHORYLASE"/>
    <property type="match status" value="1"/>
</dbReference>
<keyword evidence="14" id="KW-1185">Reference proteome</keyword>
<evidence type="ECO:0000256" key="11">
    <source>
        <dbReference type="RuleBase" id="RU004253"/>
    </source>
</evidence>
<comment type="function">
    <text evidence="9">Condenses 4-methyl-5-(beta-hydroxyethyl)thiazole monophosphate (THZ-P) and 2-methyl-4-amino-5-hydroxymethyl pyrimidine pyrophosphate (HMP-PP) to form thiamine monophosphate (TMP).</text>
</comment>
<name>A0A4R3YHS4_9GAMM</name>
<evidence type="ECO:0000256" key="4">
    <source>
        <dbReference type="ARBA" id="ARBA00022842"/>
    </source>
</evidence>
<dbReference type="GO" id="GO:0000287">
    <property type="term" value="F:magnesium ion binding"/>
    <property type="evidence" value="ECO:0007669"/>
    <property type="project" value="UniProtKB-UniRule"/>
</dbReference>
<dbReference type="UniPathway" id="UPA00060">
    <property type="reaction ID" value="UER00141"/>
</dbReference>
<dbReference type="InterPro" id="IPR036206">
    <property type="entry name" value="ThiamineP_synth_sf"/>
</dbReference>
<evidence type="ECO:0000313" key="14">
    <source>
        <dbReference type="Proteomes" id="UP000295645"/>
    </source>
</evidence>
<dbReference type="NCBIfam" id="TIGR00693">
    <property type="entry name" value="thiE"/>
    <property type="match status" value="1"/>
</dbReference>
<comment type="pathway">
    <text evidence="1 9 11">Cofactor biosynthesis; thiamine diphosphate biosynthesis; thiamine phosphate from 4-amino-2-methyl-5-diphosphomethylpyrimidine and 4-methyl-5-(2-phosphoethyl)-thiazole: step 1/1.</text>
</comment>
<evidence type="ECO:0000256" key="1">
    <source>
        <dbReference type="ARBA" id="ARBA00005165"/>
    </source>
</evidence>
<evidence type="ECO:0000313" key="13">
    <source>
        <dbReference type="EMBL" id="TCV92175.1"/>
    </source>
</evidence>
<feature type="binding site" evidence="9">
    <location>
        <position position="141"/>
    </location>
    <ligand>
        <name>4-amino-2-methyl-5-(diphosphooxymethyl)pyrimidine</name>
        <dbReference type="ChEBI" id="CHEBI:57841"/>
    </ligand>
</feature>
<comment type="catalytic activity">
    <reaction evidence="6 9 10">
        <text>4-methyl-5-(2-phosphooxyethyl)-thiazole + 4-amino-2-methyl-5-(diphosphooxymethyl)pyrimidine + H(+) = thiamine phosphate + diphosphate</text>
        <dbReference type="Rhea" id="RHEA:22328"/>
        <dbReference type="ChEBI" id="CHEBI:15378"/>
        <dbReference type="ChEBI" id="CHEBI:33019"/>
        <dbReference type="ChEBI" id="CHEBI:37575"/>
        <dbReference type="ChEBI" id="CHEBI:57841"/>
        <dbReference type="ChEBI" id="CHEBI:58296"/>
        <dbReference type="EC" id="2.5.1.3"/>
    </reaction>
</comment>
<keyword evidence="4 9" id="KW-0460">Magnesium</keyword>
<evidence type="ECO:0000256" key="3">
    <source>
        <dbReference type="ARBA" id="ARBA00022723"/>
    </source>
</evidence>
<dbReference type="Gene3D" id="3.20.20.70">
    <property type="entry name" value="Aldolase class I"/>
    <property type="match status" value="1"/>
</dbReference>
<feature type="binding site" evidence="9">
    <location>
        <begin position="41"/>
        <end position="45"/>
    </location>
    <ligand>
        <name>4-amino-2-methyl-5-(diphosphooxymethyl)pyrimidine</name>
        <dbReference type="ChEBI" id="CHEBI:57841"/>
    </ligand>
</feature>
<comment type="similarity">
    <text evidence="9 10">Belongs to the thiamine-phosphate synthase family.</text>
</comment>
<comment type="catalytic activity">
    <reaction evidence="7 9 10">
        <text>2-(2-carboxy-4-methylthiazol-5-yl)ethyl phosphate + 4-amino-2-methyl-5-(diphosphooxymethyl)pyrimidine + 2 H(+) = thiamine phosphate + CO2 + diphosphate</text>
        <dbReference type="Rhea" id="RHEA:47848"/>
        <dbReference type="ChEBI" id="CHEBI:15378"/>
        <dbReference type="ChEBI" id="CHEBI:16526"/>
        <dbReference type="ChEBI" id="CHEBI:33019"/>
        <dbReference type="ChEBI" id="CHEBI:37575"/>
        <dbReference type="ChEBI" id="CHEBI:57841"/>
        <dbReference type="ChEBI" id="CHEBI:62890"/>
        <dbReference type="EC" id="2.5.1.3"/>
    </reaction>
</comment>
<dbReference type="InterPro" id="IPR022998">
    <property type="entry name" value="ThiamineP_synth_TenI"/>
</dbReference>
<dbReference type="Pfam" id="PF02581">
    <property type="entry name" value="TMP-TENI"/>
    <property type="match status" value="1"/>
</dbReference>
<organism evidence="13 14">
    <name type="scientific">Luteibacter rhizovicinus</name>
    <dbReference type="NCBI Taxonomy" id="242606"/>
    <lineage>
        <taxon>Bacteria</taxon>
        <taxon>Pseudomonadati</taxon>
        <taxon>Pseudomonadota</taxon>
        <taxon>Gammaproteobacteria</taxon>
        <taxon>Lysobacterales</taxon>
        <taxon>Rhodanobacteraceae</taxon>
        <taxon>Luteibacter</taxon>
    </lineage>
</organism>
<gene>
    <name evidence="9" type="primary">thiE</name>
    <name evidence="13" type="ORF">EC912_108170</name>
</gene>
<keyword evidence="2 9" id="KW-0808">Transferase</keyword>
<comment type="catalytic activity">
    <reaction evidence="8 9 10">
        <text>2-[(2R,5Z)-2-carboxy-4-methylthiazol-5(2H)-ylidene]ethyl phosphate + 4-amino-2-methyl-5-(diphosphooxymethyl)pyrimidine + 2 H(+) = thiamine phosphate + CO2 + diphosphate</text>
        <dbReference type="Rhea" id="RHEA:47844"/>
        <dbReference type="ChEBI" id="CHEBI:15378"/>
        <dbReference type="ChEBI" id="CHEBI:16526"/>
        <dbReference type="ChEBI" id="CHEBI:33019"/>
        <dbReference type="ChEBI" id="CHEBI:37575"/>
        <dbReference type="ChEBI" id="CHEBI:57841"/>
        <dbReference type="ChEBI" id="CHEBI:62899"/>
        <dbReference type="EC" id="2.5.1.3"/>
    </reaction>
</comment>
<keyword evidence="3 9" id="KW-0479">Metal-binding</keyword>
<reference evidence="13 14" key="1">
    <citation type="submission" date="2019-03" db="EMBL/GenBank/DDBJ databases">
        <title>Above-ground endophytic microbial communities from plants in different locations in the United States.</title>
        <authorList>
            <person name="Frank C."/>
        </authorList>
    </citation>
    <scope>NUCLEOTIDE SEQUENCE [LARGE SCALE GENOMIC DNA]</scope>
    <source>
        <strain evidence="13 14">LP_13_YM</strain>
    </source>
</reference>
<dbReference type="OrthoDB" id="9789949at2"/>
<accession>A0A4R3YHS4</accession>
<feature type="binding site" evidence="9">
    <location>
        <position position="92"/>
    </location>
    <ligand>
        <name>Mg(2+)</name>
        <dbReference type="ChEBI" id="CHEBI:18420"/>
    </ligand>
</feature>
<dbReference type="HAMAP" id="MF_00097">
    <property type="entry name" value="TMP_synthase"/>
    <property type="match status" value="1"/>
</dbReference>
<dbReference type="Proteomes" id="UP000295645">
    <property type="component" value="Unassembled WGS sequence"/>
</dbReference>
<sequence>MNLTTKHRLAGKGVYAVTDGPRDDLFAAVEAALAGGARILQYRDKTTDASRRLAEASELSSICARYDAIFIVNDDVALAARVGAGVHLGAEDGDIAAARATLGPDAIVGVSCYDSIQRGRDMAAAGADYIAFGAFFPSPTKPNARRAPLDVLRQAAALGLPLVAIGGITVDNAHLLVDAGANYVAVVSAIFSADDIQTATRRFADIFDTTHGFSA</sequence>
<proteinExistence type="inferred from homology"/>
<dbReference type="GO" id="GO:0005737">
    <property type="term" value="C:cytoplasm"/>
    <property type="evidence" value="ECO:0007669"/>
    <property type="project" value="TreeGrafter"/>
</dbReference>
<dbReference type="SUPFAM" id="SSF51391">
    <property type="entry name" value="Thiamin phosphate synthase"/>
    <property type="match status" value="1"/>
</dbReference>
<dbReference type="GO" id="GO:0004789">
    <property type="term" value="F:thiamine-phosphate diphosphorylase activity"/>
    <property type="evidence" value="ECO:0007669"/>
    <property type="project" value="UniProtKB-UniRule"/>
</dbReference>
<keyword evidence="5 9" id="KW-0784">Thiamine biosynthesis</keyword>
<dbReference type="RefSeq" id="WP_132146527.1">
    <property type="nucleotide sequence ID" value="NZ_SMCS01000008.1"/>
</dbReference>
<evidence type="ECO:0000256" key="7">
    <source>
        <dbReference type="ARBA" id="ARBA00047851"/>
    </source>
</evidence>
<evidence type="ECO:0000256" key="2">
    <source>
        <dbReference type="ARBA" id="ARBA00022679"/>
    </source>
</evidence>
<feature type="binding site" evidence="9">
    <location>
        <position position="73"/>
    </location>
    <ligand>
        <name>4-amino-2-methyl-5-(diphosphooxymethyl)pyrimidine</name>
        <dbReference type="ChEBI" id="CHEBI:57841"/>
    </ligand>
</feature>
<protein>
    <recommendedName>
        <fullName evidence="9">Thiamine-phosphate synthase</fullName>
        <shortName evidence="9">TP synthase</shortName>
        <shortName evidence="9">TPS</shortName>
        <ecNumber evidence="9">2.5.1.3</ecNumber>
    </recommendedName>
    <alternativeName>
        <fullName evidence="9">Thiamine-phosphate pyrophosphorylase</fullName>
        <shortName evidence="9">TMP pyrophosphorylase</shortName>
        <shortName evidence="9">TMP-PPase</shortName>
    </alternativeName>
</protein>
<dbReference type="InterPro" id="IPR034291">
    <property type="entry name" value="TMP_synthase"/>
</dbReference>
<feature type="binding site" evidence="9">
    <location>
        <position position="111"/>
    </location>
    <ligand>
        <name>4-amino-2-methyl-5-(diphosphooxymethyl)pyrimidine</name>
        <dbReference type="ChEBI" id="CHEBI:57841"/>
    </ligand>
</feature>
<evidence type="ECO:0000256" key="6">
    <source>
        <dbReference type="ARBA" id="ARBA00047334"/>
    </source>
</evidence>
<dbReference type="GO" id="GO:0009228">
    <property type="term" value="P:thiamine biosynthetic process"/>
    <property type="evidence" value="ECO:0007669"/>
    <property type="project" value="UniProtKB-KW"/>
</dbReference>
<evidence type="ECO:0000259" key="12">
    <source>
        <dbReference type="Pfam" id="PF02581"/>
    </source>
</evidence>
<dbReference type="EMBL" id="SMCS01000008">
    <property type="protein sequence ID" value="TCV92175.1"/>
    <property type="molecule type" value="Genomic_DNA"/>
</dbReference>
<comment type="caution">
    <text evidence="13">The sequence shown here is derived from an EMBL/GenBank/DDBJ whole genome shotgun (WGS) entry which is preliminary data.</text>
</comment>
<evidence type="ECO:0000256" key="9">
    <source>
        <dbReference type="HAMAP-Rule" id="MF_00097"/>
    </source>
</evidence>
<dbReference type="EC" id="2.5.1.3" evidence="9"/>
<evidence type="ECO:0000256" key="10">
    <source>
        <dbReference type="RuleBase" id="RU003826"/>
    </source>
</evidence>
<feature type="binding site" evidence="9">
    <location>
        <begin position="138"/>
        <end position="140"/>
    </location>
    <ligand>
        <name>2-[(2R,5Z)-2-carboxy-4-methylthiazol-5(2H)-ylidene]ethyl phosphate</name>
        <dbReference type="ChEBI" id="CHEBI:62899"/>
    </ligand>
</feature>
<dbReference type="PANTHER" id="PTHR20857:SF15">
    <property type="entry name" value="THIAMINE-PHOSPHATE SYNTHASE"/>
    <property type="match status" value="1"/>
</dbReference>
<dbReference type="GO" id="GO:0009229">
    <property type="term" value="P:thiamine diphosphate biosynthetic process"/>
    <property type="evidence" value="ECO:0007669"/>
    <property type="project" value="UniProtKB-UniRule"/>
</dbReference>
<comment type="cofactor">
    <cofactor evidence="9">
        <name>Mg(2+)</name>
        <dbReference type="ChEBI" id="CHEBI:18420"/>
    </cofactor>
    <text evidence="9">Binds 1 Mg(2+) ion per subunit.</text>
</comment>